<evidence type="ECO:0000313" key="5">
    <source>
        <dbReference type="Proteomes" id="UP000077020"/>
    </source>
</evidence>
<evidence type="ECO:0000313" key="3">
    <source>
        <dbReference type="EMBL" id="OAA89950.1"/>
    </source>
</evidence>
<dbReference type="AlphaFoldDB" id="D8GQ90"/>
<keyword evidence="1" id="KW-0175">Coiled coil</keyword>
<feature type="coiled-coil region" evidence="1">
    <location>
        <begin position="60"/>
        <end position="118"/>
    </location>
</feature>
<sequence>MRRRNTSFIILKIKKGEDVMPKLNEIIGEEAFKSLPEETRNKYKDTDFVDSTGYVEKSKLDTANNSIKDYKKQLKDRDTQLETLKGKAKGNEDLTAEIERLKGENEAATKDYEAKLTKIKLDTAVKEALKQSKVKDVELAMKLINYENIKLSDDGKAVGINEQIEPMKKDREYLFEKEVLGTGHFNTGGIDKNPPTITSLGEKLAKQKAASMVNTEEQNKFFK</sequence>
<keyword evidence="5" id="KW-1185">Reference proteome</keyword>
<dbReference type="eggNOG" id="ENOG5032H0P">
    <property type="taxonomic scope" value="Bacteria"/>
</dbReference>
<proteinExistence type="predicted"/>
<dbReference type="HOGENOM" id="CLU_112809_0_0_9"/>
<dbReference type="PATRIC" id="fig|748727.19.peg.575"/>
<dbReference type="Proteomes" id="UP000001656">
    <property type="component" value="Chromosome"/>
</dbReference>
<reference evidence="2 4" key="2">
    <citation type="journal article" date="2010" name="Proc. Natl. Acad. Sci. U.S.A.">
        <title>Clostridium ljungdahlii represents a microbial production platform based on syngas.</title>
        <authorList>
            <person name="Kopke M."/>
            <person name="Held C."/>
            <person name="Hujer S."/>
            <person name="Liesegang H."/>
            <person name="Wiezer A."/>
            <person name="Wollherr A."/>
            <person name="Ehrenreich A."/>
            <person name="Liebl W."/>
            <person name="Gottschalk G."/>
            <person name="Durre P."/>
        </authorList>
    </citation>
    <scope>NUCLEOTIDE SEQUENCE [LARGE SCALE GENOMIC DNA]</scope>
    <source>
        <strain evidence="4">ATCC 55383 / DSM 13528 / PETC</strain>
        <strain evidence="2">DSM 13528</strain>
    </source>
</reference>
<dbReference type="KEGG" id="clj:CLJU_c31330"/>
<dbReference type="EMBL" id="CP001666">
    <property type="protein sequence ID" value="ADK16181.1"/>
    <property type="molecule type" value="Genomic_DNA"/>
</dbReference>
<reference evidence="2" key="1">
    <citation type="submission" date="2009-07" db="EMBL/GenBank/DDBJ databases">
        <authorList>
            <person name="Koepke M."/>
            <person name="Hujer S."/>
            <person name="Held C."/>
            <person name="Wiezer A."/>
            <person name="Liesegang H."/>
            <person name="Ehrenreich A."/>
            <person name="Gottschalk G."/>
            <person name="Duerre P."/>
        </authorList>
    </citation>
    <scope>NUCLEOTIDE SEQUENCE</scope>
    <source>
        <strain evidence="2">DSM 13528</strain>
    </source>
</reference>
<dbReference type="STRING" id="748727.CLJU_c31330"/>
<protein>
    <submittedName>
        <fullName evidence="3">Phage minor structural protein GP20</fullName>
    </submittedName>
    <submittedName>
        <fullName evidence="2">Phage-related protein</fullName>
    </submittedName>
</protein>
<reference evidence="3 5" key="3">
    <citation type="journal article" date="2016" name="Biotechnol. Bioeng.">
        <title>Traits of selected Clostridium strains for syngas fermentation to ethanol.</title>
        <authorList>
            <person name="Martin M.E."/>
            <person name="Richter H."/>
            <person name="Saha S."/>
            <person name="Angenent L.T."/>
        </authorList>
    </citation>
    <scope>NUCLEOTIDE SEQUENCE [LARGE SCALE GENOMIC DNA]</scope>
    <source>
        <strain evidence="3 5">PETC</strain>
    </source>
</reference>
<evidence type="ECO:0000313" key="4">
    <source>
        <dbReference type="Proteomes" id="UP000001656"/>
    </source>
</evidence>
<evidence type="ECO:0000256" key="1">
    <source>
        <dbReference type="SAM" id="Coils"/>
    </source>
</evidence>
<organism evidence="2 4">
    <name type="scientific">Clostridium ljungdahlii (strain ATCC 55383 / DSM 13528 / PETC)</name>
    <dbReference type="NCBI Taxonomy" id="748727"/>
    <lineage>
        <taxon>Bacteria</taxon>
        <taxon>Bacillati</taxon>
        <taxon>Bacillota</taxon>
        <taxon>Clostridia</taxon>
        <taxon>Eubacteriales</taxon>
        <taxon>Clostridiaceae</taxon>
        <taxon>Clostridium</taxon>
    </lineage>
</organism>
<gene>
    <name evidence="2" type="ordered locus">CLJU_c31330</name>
    <name evidence="3" type="ORF">WX45_01789</name>
</gene>
<dbReference type="InterPro" id="IPR009636">
    <property type="entry name" value="SCAF"/>
</dbReference>
<dbReference type="Proteomes" id="UP000077020">
    <property type="component" value="Unassembled WGS sequence"/>
</dbReference>
<dbReference type="Pfam" id="PF06810">
    <property type="entry name" value="Phage_scaffold"/>
    <property type="match status" value="1"/>
</dbReference>
<dbReference type="EMBL" id="LITS01000001">
    <property type="protein sequence ID" value="OAA89950.1"/>
    <property type="molecule type" value="Genomic_DNA"/>
</dbReference>
<evidence type="ECO:0000313" key="2">
    <source>
        <dbReference type="EMBL" id="ADK16181.1"/>
    </source>
</evidence>
<accession>D8GQ90</accession>
<name>D8GQ90_CLOLD</name>